<feature type="chain" id="PRO_5039311539" evidence="2">
    <location>
        <begin position="37"/>
        <end position="707"/>
    </location>
</feature>
<dbReference type="Gene3D" id="1.10.390.10">
    <property type="entry name" value="Neutral Protease Domain 2"/>
    <property type="match status" value="1"/>
</dbReference>
<dbReference type="Pfam" id="PF01433">
    <property type="entry name" value="Peptidase_M1"/>
    <property type="match status" value="1"/>
</dbReference>
<protein>
    <submittedName>
        <fullName evidence="5">Aminopeptidase N</fullName>
        <ecNumber evidence="5">3.4.11.2</ecNumber>
    </submittedName>
</protein>
<dbReference type="PANTHER" id="PTHR11533:SF297">
    <property type="entry name" value="AMINOPEPTIDASE N"/>
    <property type="match status" value="1"/>
</dbReference>
<evidence type="ECO:0000256" key="2">
    <source>
        <dbReference type="SAM" id="SignalP"/>
    </source>
</evidence>
<dbReference type="InterPro" id="IPR050344">
    <property type="entry name" value="Peptidase_M1_aminopeptidases"/>
</dbReference>
<dbReference type="SUPFAM" id="SSF63737">
    <property type="entry name" value="Leukotriene A4 hydrolase N-terminal domain"/>
    <property type="match status" value="1"/>
</dbReference>
<proteinExistence type="predicted"/>
<feature type="domain" description="Peptidase M1 membrane alanine aminopeptidase" evidence="3">
    <location>
        <begin position="536"/>
        <end position="677"/>
    </location>
</feature>
<keyword evidence="6" id="KW-1185">Reference proteome</keyword>
<dbReference type="STRING" id="1300347.I601_2263"/>
<dbReference type="GO" id="GO:0016285">
    <property type="term" value="F:alanyl aminopeptidase activity"/>
    <property type="evidence" value="ECO:0007669"/>
    <property type="project" value="UniProtKB-EC"/>
</dbReference>
<evidence type="ECO:0000313" key="5">
    <source>
        <dbReference type="EMBL" id="ANH38688.1"/>
    </source>
</evidence>
<evidence type="ECO:0000259" key="4">
    <source>
        <dbReference type="Pfam" id="PF17900"/>
    </source>
</evidence>
<dbReference type="GO" id="GO:0008270">
    <property type="term" value="F:zinc ion binding"/>
    <property type="evidence" value="ECO:0007669"/>
    <property type="project" value="InterPro"/>
</dbReference>
<keyword evidence="5" id="KW-0378">Hydrolase</keyword>
<feature type="domain" description="Aminopeptidase N-like N-terminal" evidence="4">
    <location>
        <begin position="66"/>
        <end position="236"/>
    </location>
</feature>
<sequence length="707" mass="77477">MPLLYLVRVTVSRALLGPLALVLAVALSGAAGPVAAGLPDGGAGPGSPGIGDPYWPRDGNGGYDVDHYDLDLRYRPGSKQLSGVSTISARSTRALSRFHLDLVGMQVTHVNVDGRPARWDRRGQELRITPRRAISRDTDFAVAVTYAGRPGRAGQGRFDEGWISLPDGAIVAGEPHSATSWFPSNDHPTDRARYTFRIEVPAALSVVANGRLEGTEEHGRTTTWTWRADEPMASYLTTVGIGDYDVTTYEEDGLRFHDAIDAGLPGRLSSPSTGTRLAVARGSNNAYQRLARRIEVPPDGATMAFDLARDTEPGFDFVFVEAHTVGRDDWTTLRDLGGHTSSRTGRQCATWSEERPFIVEHYQSQRRRSCRPVGPTGEWWAASGAGDGIERWEVDLGPYAGSEVEVSITYLTDGSFRGAGVTVDDVEVSAGVGSTSFEGGLEGWTVPGPPEGDAANRTDWRVGSTDDVPAGVGEKARRALARQPEIVRYLSGLFGEYPWRDVGGIVEDSGVGFALETQTRPVYESGFFASVSGGSSLIVHELAHQWFGDSLTVKRWKHIWLNEGFASYTQWLWSEAEGRASAAELAWRSWRSMPQGSDYWDLRIGAPGRDNLFDGAVYNRGALTLHALRVRVGDETFFRILQGWPTARAGQDVTTRQFVRYAERVAGRDLDGLFRRWLFTPKRPDFPGARPSADRRTVRDVPVVAHR</sequence>
<keyword evidence="2" id="KW-0732">Signal</keyword>
<dbReference type="AlphaFoldDB" id="A0A1A9GK76"/>
<accession>A0A1A9GK76</accession>
<dbReference type="PATRIC" id="fig|1300347.3.peg.2258"/>
<evidence type="ECO:0000313" key="6">
    <source>
        <dbReference type="Proteomes" id="UP000077868"/>
    </source>
</evidence>
<name>A0A1A9GK76_9ACTN</name>
<keyword evidence="5" id="KW-0031">Aminopeptidase</keyword>
<dbReference type="KEGG" id="ndk:I601_2263"/>
<feature type="signal peptide" evidence="2">
    <location>
        <begin position="1"/>
        <end position="36"/>
    </location>
</feature>
<dbReference type="InterPro" id="IPR027268">
    <property type="entry name" value="Peptidase_M4/M1_CTD_sf"/>
</dbReference>
<dbReference type="EMBL" id="CP015079">
    <property type="protein sequence ID" value="ANH38688.1"/>
    <property type="molecule type" value="Genomic_DNA"/>
</dbReference>
<dbReference type="Proteomes" id="UP000077868">
    <property type="component" value="Chromosome"/>
</dbReference>
<dbReference type="Gene3D" id="2.60.40.1730">
    <property type="entry name" value="tricorn interacting facor f3 domain"/>
    <property type="match status" value="1"/>
</dbReference>
<dbReference type="PANTHER" id="PTHR11533">
    <property type="entry name" value="PROTEASE M1 ZINC METALLOPROTEASE"/>
    <property type="match status" value="1"/>
</dbReference>
<dbReference type="CDD" id="cd09603">
    <property type="entry name" value="M1_APN_like"/>
    <property type="match status" value="1"/>
</dbReference>
<organism evidence="5 6">
    <name type="scientific">Nocardioides dokdonensis FR1436</name>
    <dbReference type="NCBI Taxonomy" id="1300347"/>
    <lineage>
        <taxon>Bacteria</taxon>
        <taxon>Bacillati</taxon>
        <taxon>Actinomycetota</taxon>
        <taxon>Actinomycetes</taxon>
        <taxon>Propionibacteriales</taxon>
        <taxon>Nocardioidaceae</taxon>
        <taxon>Nocardioides</taxon>
    </lineage>
</organism>
<dbReference type="SUPFAM" id="SSF55486">
    <property type="entry name" value="Metalloproteases ('zincins'), catalytic domain"/>
    <property type="match status" value="1"/>
</dbReference>
<dbReference type="InterPro" id="IPR042097">
    <property type="entry name" value="Aminopeptidase_N-like_N_sf"/>
</dbReference>
<keyword evidence="5" id="KW-0645">Protease</keyword>
<gene>
    <name evidence="5" type="primary">pepN_5</name>
    <name evidence="5" type="ORF">I601_2263</name>
</gene>
<evidence type="ECO:0000256" key="1">
    <source>
        <dbReference type="SAM" id="MobiDB-lite"/>
    </source>
</evidence>
<reference evidence="5 6" key="1">
    <citation type="submission" date="2016-03" db="EMBL/GenBank/DDBJ databases">
        <title>Complete genome sequence of a soil Actinobacterium, Nocardioides dokdonensis FR1436.</title>
        <authorList>
            <person name="Kwon S.-K."/>
            <person name="Kim K."/>
            <person name="Kim J.F."/>
        </authorList>
    </citation>
    <scope>NUCLEOTIDE SEQUENCE [LARGE SCALE GENOMIC DNA]</scope>
    <source>
        <strain evidence="5 6">FR1436</strain>
    </source>
</reference>
<dbReference type="InterPro" id="IPR045357">
    <property type="entry name" value="Aminopeptidase_N-like_N"/>
</dbReference>
<feature type="region of interest" description="Disordered" evidence="1">
    <location>
        <begin position="688"/>
        <end position="707"/>
    </location>
</feature>
<dbReference type="EC" id="3.4.11.2" evidence="5"/>
<evidence type="ECO:0000259" key="3">
    <source>
        <dbReference type="Pfam" id="PF01433"/>
    </source>
</evidence>
<dbReference type="Pfam" id="PF17900">
    <property type="entry name" value="Peptidase_M1_N"/>
    <property type="match status" value="1"/>
</dbReference>
<dbReference type="InterPro" id="IPR014782">
    <property type="entry name" value="Peptidase_M1_dom"/>
</dbReference>
<dbReference type="GO" id="GO:0008237">
    <property type="term" value="F:metallopeptidase activity"/>
    <property type="evidence" value="ECO:0007669"/>
    <property type="project" value="InterPro"/>
</dbReference>